<dbReference type="EMBL" id="PHWZ01000181">
    <property type="protein sequence ID" value="TEY60343.1"/>
    <property type="molecule type" value="Genomic_DNA"/>
</dbReference>
<accession>A0A4Y8D0J3</accession>
<gene>
    <name evidence="2" type="ORF">BOTCAL_0181g00110</name>
</gene>
<dbReference type="AlphaFoldDB" id="A0A4Y8D0J3"/>
<proteinExistence type="predicted"/>
<name>A0A4Y8D0J3_9HELO</name>
<feature type="region of interest" description="Disordered" evidence="1">
    <location>
        <begin position="1"/>
        <end position="69"/>
    </location>
</feature>
<evidence type="ECO:0000256" key="1">
    <source>
        <dbReference type="SAM" id="MobiDB-lite"/>
    </source>
</evidence>
<reference evidence="2 3" key="1">
    <citation type="submission" date="2017-11" db="EMBL/GenBank/DDBJ databases">
        <title>Comparative genomics of Botrytis spp.</title>
        <authorList>
            <person name="Valero-Jimenez C.A."/>
            <person name="Tapia P."/>
            <person name="Veloso J."/>
            <person name="Silva-Moreno E."/>
            <person name="Staats M."/>
            <person name="Valdes J.H."/>
            <person name="Van Kan J.A.L."/>
        </authorList>
    </citation>
    <scope>NUCLEOTIDE SEQUENCE [LARGE SCALE GENOMIC DNA]</scope>
    <source>
        <strain evidence="2 3">MUCL2830</strain>
    </source>
</reference>
<sequence length="88" mass="9793">MAKFGMESVPDINSEEKNMNSRSISGRPEEKEPTLKSQIAAPFRFGFSSTHILSSHPPPEEDSVMQEKYPHLFSDTVSALANSHSKND</sequence>
<evidence type="ECO:0000313" key="3">
    <source>
        <dbReference type="Proteomes" id="UP000297299"/>
    </source>
</evidence>
<keyword evidence="3" id="KW-1185">Reference proteome</keyword>
<dbReference type="Proteomes" id="UP000297299">
    <property type="component" value="Unassembled WGS sequence"/>
</dbReference>
<protein>
    <submittedName>
        <fullName evidence="2">Uncharacterized protein</fullName>
    </submittedName>
</protein>
<organism evidence="2 3">
    <name type="scientific">Botryotinia calthae</name>
    <dbReference type="NCBI Taxonomy" id="38488"/>
    <lineage>
        <taxon>Eukaryota</taxon>
        <taxon>Fungi</taxon>
        <taxon>Dikarya</taxon>
        <taxon>Ascomycota</taxon>
        <taxon>Pezizomycotina</taxon>
        <taxon>Leotiomycetes</taxon>
        <taxon>Helotiales</taxon>
        <taxon>Sclerotiniaceae</taxon>
        <taxon>Botryotinia</taxon>
    </lineage>
</organism>
<evidence type="ECO:0000313" key="2">
    <source>
        <dbReference type="EMBL" id="TEY60343.1"/>
    </source>
</evidence>
<comment type="caution">
    <text evidence="2">The sequence shown here is derived from an EMBL/GenBank/DDBJ whole genome shotgun (WGS) entry which is preliminary data.</text>
</comment>